<sequence length="65" mass="7005">MTNSSSSNDIPNIEISIPTEVSKETSPETCISTISSISSSQISNLEDIVNENDVFDGFSDFNSDD</sequence>
<dbReference type="Proteomes" id="UP000789706">
    <property type="component" value="Unassembled WGS sequence"/>
</dbReference>
<dbReference type="EMBL" id="CAJVPK010002087">
    <property type="protein sequence ID" value="CAG8605935.1"/>
    <property type="molecule type" value="Genomic_DNA"/>
</dbReference>
<protein>
    <submittedName>
        <fullName evidence="2">6194_t:CDS:1</fullName>
    </submittedName>
</protein>
<dbReference type="AlphaFoldDB" id="A0A9N9GJ72"/>
<feature type="compositionally biased region" description="Polar residues" evidence="1">
    <location>
        <begin position="1"/>
        <end position="10"/>
    </location>
</feature>
<comment type="caution">
    <text evidence="2">The sequence shown here is derived from an EMBL/GenBank/DDBJ whole genome shotgun (WGS) entry which is preliminary data.</text>
</comment>
<feature type="region of interest" description="Disordered" evidence="1">
    <location>
        <begin position="1"/>
        <end position="27"/>
    </location>
</feature>
<gene>
    <name evidence="2" type="ORF">DEBURN_LOCUS9747</name>
</gene>
<accession>A0A9N9GJ72</accession>
<name>A0A9N9GJ72_9GLOM</name>
<keyword evidence="3" id="KW-1185">Reference proteome</keyword>
<evidence type="ECO:0000313" key="3">
    <source>
        <dbReference type="Proteomes" id="UP000789706"/>
    </source>
</evidence>
<reference evidence="2" key="1">
    <citation type="submission" date="2021-06" db="EMBL/GenBank/DDBJ databases">
        <authorList>
            <person name="Kallberg Y."/>
            <person name="Tangrot J."/>
            <person name="Rosling A."/>
        </authorList>
    </citation>
    <scope>NUCLEOTIDE SEQUENCE</scope>
    <source>
        <strain evidence="2">AZ414A</strain>
    </source>
</reference>
<feature type="non-terminal residue" evidence="2">
    <location>
        <position position="65"/>
    </location>
</feature>
<evidence type="ECO:0000256" key="1">
    <source>
        <dbReference type="SAM" id="MobiDB-lite"/>
    </source>
</evidence>
<proteinExistence type="predicted"/>
<organism evidence="2 3">
    <name type="scientific">Diversispora eburnea</name>
    <dbReference type="NCBI Taxonomy" id="1213867"/>
    <lineage>
        <taxon>Eukaryota</taxon>
        <taxon>Fungi</taxon>
        <taxon>Fungi incertae sedis</taxon>
        <taxon>Mucoromycota</taxon>
        <taxon>Glomeromycotina</taxon>
        <taxon>Glomeromycetes</taxon>
        <taxon>Diversisporales</taxon>
        <taxon>Diversisporaceae</taxon>
        <taxon>Diversispora</taxon>
    </lineage>
</organism>
<evidence type="ECO:0000313" key="2">
    <source>
        <dbReference type="EMBL" id="CAG8605935.1"/>
    </source>
</evidence>